<gene>
    <name evidence="2" type="ORF">GPUH_LOCUS25149</name>
</gene>
<protein>
    <submittedName>
        <fullName evidence="2 4">Uncharacterized protein</fullName>
    </submittedName>
</protein>
<dbReference type="WBParaSite" id="GPUH_0002517901-mRNA-1">
    <property type="protein sequence ID" value="GPUH_0002517901-mRNA-1"/>
    <property type="gene ID" value="GPUH_0002517901"/>
</dbReference>
<dbReference type="SUPFAM" id="SSF47923">
    <property type="entry name" value="Ypt/Rab-GAP domain of gyp1p"/>
    <property type="match status" value="1"/>
</dbReference>
<keyword evidence="1" id="KW-1133">Transmembrane helix</keyword>
<reference evidence="2 3" key="2">
    <citation type="submission" date="2018-11" db="EMBL/GenBank/DDBJ databases">
        <authorList>
            <consortium name="Pathogen Informatics"/>
        </authorList>
    </citation>
    <scope>NUCLEOTIDE SEQUENCE [LARGE SCALE GENOMIC DNA]</scope>
</reference>
<sequence length="78" mass="8913">MHLLNEVLSLEALVFQGLNYIGALIYLILNDETSATRLMIHAVGERRNYYTPEMSGIVTDVRVLTDLLRLDRKNVSCF</sequence>
<keyword evidence="1" id="KW-0812">Transmembrane</keyword>
<evidence type="ECO:0000313" key="2">
    <source>
        <dbReference type="EMBL" id="VDN43823.1"/>
    </source>
</evidence>
<organism evidence="4">
    <name type="scientific">Gongylonema pulchrum</name>
    <dbReference type="NCBI Taxonomy" id="637853"/>
    <lineage>
        <taxon>Eukaryota</taxon>
        <taxon>Metazoa</taxon>
        <taxon>Ecdysozoa</taxon>
        <taxon>Nematoda</taxon>
        <taxon>Chromadorea</taxon>
        <taxon>Rhabditida</taxon>
        <taxon>Spirurina</taxon>
        <taxon>Spiruromorpha</taxon>
        <taxon>Spiruroidea</taxon>
        <taxon>Gongylonematidae</taxon>
        <taxon>Gongylonema</taxon>
    </lineage>
</organism>
<dbReference type="Proteomes" id="UP000271098">
    <property type="component" value="Unassembled WGS sequence"/>
</dbReference>
<dbReference type="EMBL" id="UYRT01103941">
    <property type="protein sequence ID" value="VDN43823.1"/>
    <property type="molecule type" value="Genomic_DNA"/>
</dbReference>
<name>A0A183EW08_9BILA</name>
<reference evidence="4" key="1">
    <citation type="submission" date="2016-06" db="UniProtKB">
        <authorList>
            <consortium name="WormBaseParasite"/>
        </authorList>
    </citation>
    <scope>IDENTIFICATION</scope>
</reference>
<proteinExistence type="predicted"/>
<dbReference type="OrthoDB" id="294251at2759"/>
<evidence type="ECO:0000313" key="3">
    <source>
        <dbReference type="Proteomes" id="UP000271098"/>
    </source>
</evidence>
<evidence type="ECO:0000256" key="1">
    <source>
        <dbReference type="SAM" id="Phobius"/>
    </source>
</evidence>
<accession>A0A183EW08</accession>
<evidence type="ECO:0000313" key="4">
    <source>
        <dbReference type="WBParaSite" id="GPUH_0002517901-mRNA-1"/>
    </source>
</evidence>
<keyword evidence="3" id="KW-1185">Reference proteome</keyword>
<feature type="transmembrane region" description="Helical" evidence="1">
    <location>
        <begin position="12"/>
        <end position="29"/>
    </location>
</feature>
<dbReference type="InterPro" id="IPR035969">
    <property type="entry name" value="Rab-GAP_TBC_sf"/>
</dbReference>
<dbReference type="AlphaFoldDB" id="A0A183EW08"/>
<keyword evidence="1" id="KW-0472">Membrane</keyword>